<feature type="compositionally biased region" description="Polar residues" evidence="6">
    <location>
        <begin position="142"/>
        <end position="154"/>
    </location>
</feature>
<dbReference type="AlphaFoldDB" id="A0A158R955"/>
<dbReference type="PANTHER" id="PTHR46395:SF1">
    <property type="entry name" value="ADP-RIBOSYLATION FACTOR GTPASE-ACTIVATING PROTEIN 1"/>
    <property type="match status" value="1"/>
</dbReference>
<evidence type="ECO:0000256" key="6">
    <source>
        <dbReference type="SAM" id="MobiDB-lite"/>
    </source>
</evidence>
<evidence type="ECO:0000256" key="1">
    <source>
        <dbReference type="ARBA" id="ARBA00022468"/>
    </source>
</evidence>
<dbReference type="GO" id="GO:0005096">
    <property type="term" value="F:GTPase activator activity"/>
    <property type="evidence" value="ECO:0007669"/>
    <property type="project" value="UniProtKB-KW"/>
</dbReference>
<dbReference type="InterPro" id="IPR037278">
    <property type="entry name" value="ARFGAP/RecO"/>
</dbReference>
<dbReference type="PROSITE" id="PS50115">
    <property type="entry name" value="ARFGAP"/>
    <property type="match status" value="1"/>
</dbReference>
<dbReference type="CDD" id="cd08830">
    <property type="entry name" value="ArfGap_ArfGap1"/>
    <property type="match status" value="1"/>
</dbReference>
<reference evidence="8 9" key="2">
    <citation type="submission" date="2018-11" db="EMBL/GenBank/DDBJ databases">
        <authorList>
            <consortium name="Pathogen Informatics"/>
        </authorList>
    </citation>
    <scope>NUCLEOTIDE SEQUENCE [LARGE SCALE GENOMIC DNA]</scope>
</reference>
<evidence type="ECO:0000256" key="2">
    <source>
        <dbReference type="ARBA" id="ARBA00022723"/>
    </source>
</evidence>
<feature type="region of interest" description="Disordered" evidence="6">
    <location>
        <begin position="116"/>
        <end position="178"/>
    </location>
</feature>
<dbReference type="SUPFAM" id="SSF57863">
    <property type="entry name" value="ArfGap/RecO-like zinc finger"/>
    <property type="match status" value="1"/>
</dbReference>
<feature type="compositionally biased region" description="Low complexity" evidence="6">
    <location>
        <begin position="358"/>
        <end position="370"/>
    </location>
</feature>
<evidence type="ECO:0000313" key="9">
    <source>
        <dbReference type="Proteomes" id="UP000282613"/>
    </source>
</evidence>
<dbReference type="SMART" id="SM00105">
    <property type="entry name" value="ArfGap"/>
    <property type="match status" value="1"/>
</dbReference>
<protein>
    <submittedName>
        <fullName evidence="10">Arf-GAP domain-containing protein</fullName>
    </submittedName>
</protein>
<dbReference type="PANTHER" id="PTHR46395">
    <property type="entry name" value="ADP-RIBOSYLATION FACTOR GTPASE-ACTIVATING PROTEIN 1"/>
    <property type="match status" value="1"/>
</dbReference>
<proteinExistence type="predicted"/>
<keyword evidence="4" id="KW-0862">Zinc</keyword>
<feature type="compositionally biased region" description="Basic and acidic residues" evidence="6">
    <location>
        <begin position="116"/>
        <end position="125"/>
    </location>
</feature>
<feature type="compositionally biased region" description="Basic and acidic residues" evidence="6">
    <location>
        <begin position="406"/>
        <end position="432"/>
    </location>
</feature>
<keyword evidence="1" id="KW-0343">GTPase activation</keyword>
<evidence type="ECO:0000313" key="8">
    <source>
        <dbReference type="EMBL" id="VDK37161.1"/>
    </source>
</evidence>
<feature type="region of interest" description="Disordered" evidence="6">
    <location>
        <begin position="398"/>
        <end position="487"/>
    </location>
</feature>
<dbReference type="PRINTS" id="PR00405">
    <property type="entry name" value="REVINTRACTNG"/>
</dbReference>
<dbReference type="EMBL" id="UYRS01018526">
    <property type="protein sequence ID" value="VDK37161.1"/>
    <property type="molecule type" value="Genomic_DNA"/>
</dbReference>
<dbReference type="InterPro" id="IPR038508">
    <property type="entry name" value="ArfGAP_dom_sf"/>
</dbReference>
<keyword evidence="9" id="KW-1185">Reference proteome</keyword>
<dbReference type="Proteomes" id="UP000282613">
    <property type="component" value="Unassembled WGS sequence"/>
</dbReference>
<name>A0A158R955_TAEAS</name>
<keyword evidence="3 5" id="KW-0863">Zinc-finger</keyword>
<dbReference type="Gene3D" id="1.10.220.150">
    <property type="entry name" value="Arf GTPase activating protein"/>
    <property type="match status" value="1"/>
</dbReference>
<dbReference type="GO" id="GO:0008270">
    <property type="term" value="F:zinc ion binding"/>
    <property type="evidence" value="ECO:0007669"/>
    <property type="project" value="UniProtKB-KW"/>
</dbReference>
<dbReference type="STRING" id="60517.A0A158R955"/>
<dbReference type="FunFam" id="1.10.220.150:FF:000014">
    <property type="entry name" value="ADP-ribosylation factor GTPase-activating protein"/>
    <property type="match status" value="1"/>
</dbReference>
<evidence type="ECO:0000256" key="4">
    <source>
        <dbReference type="ARBA" id="ARBA00022833"/>
    </source>
</evidence>
<dbReference type="Pfam" id="PF01412">
    <property type="entry name" value="ArfGap"/>
    <property type="match status" value="1"/>
</dbReference>
<evidence type="ECO:0000313" key="10">
    <source>
        <dbReference type="WBParaSite" id="TASK_0000668801-mRNA-1"/>
    </source>
</evidence>
<keyword evidence="2" id="KW-0479">Metal-binding</keyword>
<evidence type="ECO:0000256" key="5">
    <source>
        <dbReference type="PROSITE-ProRule" id="PRU00288"/>
    </source>
</evidence>
<dbReference type="GO" id="GO:0032012">
    <property type="term" value="P:regulation of ARF protein signal transduction"/>
    <property type="evidence" value="ECO:0007669"/>
    <property type="project" value="TreeGrafter"/>
</dbReference>
<feature type="region of interest" description="Disordered" evidence="6">
    <location>
        <begin position="347"/>
        <end position="371"/>
    </location>
</feature>
<organism evidence="10">
    <name type="scientific">Taenia asiatica</name>
    <name type="common">Asian tapeworm</name>
    <dbReference type="NCBI Taxonomy" id="60517"/>
    <lineage>
        <taxon>Eukaryota</taxon>
        <taxon>Metazoa</taxon>
        <taxon>Spiralia</taxon>
        <taxon>Lophotrochozoa</taxon>
        <taxon>Platyhelminthes</taxon>
        <taxon>Cestoda</taxon>
        <taxon>Eucestoda</taxon>
        <taxon>Cyclophyllidea</taxon>
        <taxon>Taeniidae</taxon>
        <taxon>Taenia</taxon>
    </lineage>
</organism>
<dbReference type="GO" id="GO:0000139">
    <property type="term" value="C:Golgi membrane"/>
    <property type="evidence" value="ECO:0007669"/>
    <property type="project" value="TreeGrafter"/>
</dbReference>
<accession>A0A158R955</accession>
<feature type="domain" description="Arf-GAP" evidence="7">
    <location>
        <begin position="7"/>
        <end position="124"/>
    </location>
</feature>
<evidence type="ECO:0000256" key="3">
    <source>
        <dbReference type="ARBA" id="ARBA00022771"/>
    </source>
</evidence>
<evidence type="ECO:0000259" key="7">
    <source>
        <dbReference type="PROSITE" id="PS50115"/>
    </source>
</evidence>
<dbReference type="GO" id="GO:0030100">
    <property type="term" value="P:regulation of endocytosis"/>
    <property type="evidence" value="ECO:0007669"/>
    <property type="project" value="TreeGrafter"/>
</dbReference>
<sequence length="487" mass="54089">MASPRSRHVLAEVRRVDENNFCFECGAPNPQWASVTYGIWICLECSGKHRGLGVHLSFVRSVTMDKWKAIELEKMKVGGNRKARLFFESQPDCRLSWSLSEKYNSRAAALLRDKVSTEAEGRTWSEETSPANKYHSPHGMNRSATAATLPSTRPQDIVGSRALPTTHSDLESWLNEPEQKARTEDFFNRMMTENASRPSGLPPSQGGRYEGFGNTPVPHKPEPQSSAYDDAMKVLMNIYRAVRLVHSLIEGGVSRFFSKEKRRSHGSVQLQIPHGAPLFLHTQGWSSFSILASAAVKKTNELAATATEKTKQLGQSVQSKIKEGHLMDTISDGVSNLSSKMQSYLQAPSGAMQTATGSSQRPFQRQPQSFDDSLTANVPSNANYGSLSADLGRNVKSFDENINDGDGWRGDFSRDNPTRTEETKKPPLREESNDWWNSNWGVDDTGRGWNDLSGNVADNSTSTAEHSMTSQRLPETISRRSKTSKLD</sequence>
<dbReference type="WBParaSite" id="TASK_0000668801-mRNA-1">
    <property type="protein sequence ID" value="TASK_0000668801-mRNA-1"/>
    <property type="gene ID" value="TASK_0000668801"/>
</dbReference>
<reference evidence="10" key="1">
    <citation type="submission" date="2016-04" db="UniProtKB">
        <authorList>
            <consortium name="WormBaseParasite"/>
        </authorList>
    </citation>
    <scope>IDENTIFICATION</scope>
</reference>
<feature type="compositionally biased region" description="Polar residues" evidence="6">
    <location>
        <begin position="347"/>
        <end position="357"/>
    </location>
</feature>
<dbReference type="InterPro" id="IPR001164">
    <property type="entry name" value="ArfGAP_dom"/>
</dbReference>
<feature type="compositionally biased region" description="Polar residues" evidence="6">
    <location>
        <begin position="452"/>
        <end position="473"/>
    </location>
</feature>
<gene>
    <name evidence="8" type="ORF">TASK_LOCUS6689</name>
</gene>
<dbReference type="OrthoDB" id="983479at2759"/>